<proteinExistence type="predicted"/>
<feature type="region of interest" description="Disordered" evidence="1">
    <location>
        <begin position="578"/>
        <end position="662"/>
    </location>
</feature>
<feature type="compositionally biased region" description="Acidic residues" evidence="1">
    <location>
        <begin position="620"/>
        <end position="646"/>
    </location>
</feature>
<feature type="compositionally biased region" description="Basic and acidic residues" evidence="1">
    <location>
        <begin position="393"/>
        <end position="402"/>
    </location>
</feature>
<feature type="region of interest" description="Disordered" evidence="1">
    <location>
        <begin position="733"/>
        <end position="754"/>
    </location>
</feature>
<gene>
    <name evidence="2" type="ORF">PCOL08062_LOCUS8963</name>
</gene>
<evidence type="ECO:0000313" key="2">
    <source>
        <dbReference type="EMBL" id="CAD8245076.1"/>
    </source>
</evidence>
<feature type="compositionally biased region" description="Acidic residues" evidence="1">
    <location>
        <begin position="301"/>
        <end position="314"/>
    </location>
</feature>
<feature type="compositionally biased region" description="Low complexity" evidence="1">
    <location>
        <begin position="454"/>
        <end position="466"/>
    </location>
</feature>
<evidence type="ECO:0000256" key="1">
    <source>
        <dbReference type="SAM" id="MobiDB-lite"/>
    </source>
</evidence>
<feature type="region of interest" description="Disordered" evidence="1">
    <location>
        <begin position="280"/>
        <end position="319"/>
    </location>
</feature>
<organism evidence="2">
    <name type="scientific">Prasinoderma coloniale</name>
    <dbReference type="NCBI Taxonomy" id="156133"/>
    <lineage>
        <taxon>Eukaryota</taxon>
        <taxon>Viridiplantae</taxon>
        <taxon>Prasinodermophyta</taxon>
        <taxon>Prasinodermophyceae</taxon>
        <taxon>Prasinodermales</taxon>
        <taxon>Prasinodermaceae</taxon>
        <taxon>Prasinoderma</taxon>
    </lineage>
</organism>
<feature type="compositionally biased region" description="Low complexity" evidence="1">
    <location>
        <begin position="233"/>
        <end position="243"/>
    </location>
</feature>
<protein>
    <submittedName>
        <fullName evidence="2">Uncharacterized protein</fullName>
    </submittedName>
</protein>
<feature type="compositionally biased region" description="Low complexity" evidence="1">
    <location>
        <begin position="733"/>
        <end position="752"/>
    </location>
</feature>
<accession>A0A7R9TUB0</accession>
<dbReference type="AlphaFoldDB" id="A0A7R9TUB0"/>
<dbReference type="EMBL" id="HBDZ01011713">
    <property type="protein sequence ID" value="CAD8245076.1"/>
    <property type="molecule type" value="Transcribed_RNA"/>
</dbReference>
<feature type="region of interest" description="Disordered" evidence="1">
    <location>
        <begin position="184"/>
        <end position="257"/>
    </location>
</feature>
<feature type="compositionally biased region" description="Basic and acidic residues" evidence="1">
    <location>
        <begin position="578"/>
        <end position="588"/>
    </location>
</feature>
<feature type="compositionally biased region" description="Gly residues" evidence="1">
    <location>
        <begin position="505"/>
        <end position="516"/>
    </location>
</feature>
<reference evidence="2" key="1">
    <citation type="submission" date="2021-01" db="EMBL/GenBank/DDBJ databases">
        <authorList>
            <person name="Corre E."/>
            <person name="Pelletier E."/>
            <person name="Niang G."/>
            <person name="Scheremetjew M."/>
            <person name="Finn R."/>
            <person name="Kale V."/>
            <person name="Holt S."/>
            <person name="Cochrane G."/>
            <person name="Meng A."/>
            <person name="Brown T."/>
            <person name="Cohen L."/>
        </authorList>
    </citation>
    <scope>NUCLEOTIDE SEQUENCE</scope>
    <source>
        <strain evidence="2">CCMP1413</strain>
    </source>
</reference>
<feature type="compositionally biased region" description="Basic and acidic residues" evidence="1">
    <location>
        <begin position="420"/>
        <end position="433"/>
    </location>
</feature>
<name>A0A7R9TUB0_9VIRI</name>
<sequence>MCEDDGSPRSSPAVDAAALASALRGLPMIAARLAAAGAGSNGKSGGTPDPHAPSFIGMVYAPYTAQRGKLLASTGELLASTASADVRAHARTLPGPQKEWARANLPEGATMGPVRAALGGLAQCARRAADWARGIDGERAGAYPAGADAGGGTTSADDDESRKLLFASPRDATTALDVLEARRRKRLRAKRPSQWAQQQRSKAEERNAPGSGPDGGSRHEDDGEGGGGEKGRSAAGGSTASSRPVKTSPGGPTIATGATELPEEHRALLEELLGIKLVGGGASDGGDGGLRDASTDNAGDMGEDASDSSSESDEDGRVGGIALRDAVDLFLGSAVRHSPTGERRAPTCALLPAREDLVAARTLRKQETGVDAPFEGVPVFSADGLHIGLGETRQKQAQREAQRSQQARVPFGVPDQQGAVREKEEGDASDDVRGGNGDAVTVGGEGESSAGPLDVSATADAAASVTGSEDPGSGSLPLVDAEAGERARDGGSPFGDLLSDSLGAFGAGSDGGGDGNLGRVEVEVDQISEGGDWDTGEAVADDDAPSWRTPYFLSRAQLDKFTQLQLEVSCAACLEARREERRERERRAAARSGRGKGGTNGGGSDRGGGGPMGASGGGMGDDEDDIGEMDPPDVDEFLSELGEGGEGDSRRDAGTDLAPGAGDFGAAMRAGADEVADAADRLMLATSLGRRALGVQPPKVHVHDFGEVLSKCERDAANMRGRAAARAARAAAAASDGATTAAVPPKTVPTDASSKDGTACIFIGDL</sequence>
<feature type="region of interest" description="Disordered" evidence="1">
    <location>
        <begin position="393"/>
        <end position="522"/>
    </location>
</feature>
<feature type="compositionally biased region" description="Basic and acidic residues" evidence="1">
    <location>
        <begin position="216"/>
        <end position="232"/>
    </location>
</feature>
<feature type="region of interest" description="Disordered" evidence="1">
    <location>
        <begin position="139"/>
        <end position="159"/>
    </location>
</feature>
<feature type="compositionally biased region" description="Gly residues" evidence="1">
    <location>
        <begin position="595"/>
        <end position="619"/>
    </location>
</feature>